<gene>
    <name evidence="1" type="ORF">NM688_g8601</name>
</gene>
<name>A0ACC1RTB8_9APHY</name>
<protein>
    <submittedName>
        <fullName evidence="1">Uncharacterized protein</fullName>
    </submittedName>
</protein>
<evidence type="ECO:0000313" key="1">
    <source>
        <dbReference type="EMBL" id="KAJ3524213.1"/>
    </source>
</evidence>
<keyword evidence="2" id="KW-1185">Reference proteome</keyword>
<comment type="caution">
    <text evidence="1">The sequence shown here is derived from an EMBL/GenBank/DDBJ whole genome shotgun (WGS) entry which is preliminary data.</text>
</comment>
<dbReference type="Proteomes" id="UP001148662">
    <property type="component" value="Unassembled WGS sequence"/>
</dbReference>
<reference evidence="1" key="1">
    <citation type="submission" date="2022-07" db="EMBL/GenBank/DDBJ databases">
        <title>Genome Sequence of Phlebia brevispora.</title>
        <authorList>
            <person name="Buettner E."/>
        </authorList>
    </citation>
    <scope>NUCLEOTIDE SEQUENCE</scope>
    <source>
        <strain evidence="1">MPL23</strain>
    </source>
</reference>
<organism evidence="1 2">
    <name type="scientific">Phlebia brevispora</name>
    <dbReference type="NCBI Taxonomy" id="194682"/>
    <lineage>
        <taxon>Eukaryota</taxon>
        <taxon>Fungi</taxon>
        <taxon>Dikarya</taxon>
        <taxon>Basidiomycota</taxon>
        <taxon>Agaricomycotina</taxon>
        <taxon>Agaricomycetes</taxon>
        <taxon>Polyporales</taxon>
        <taxon>Meruliaceae</taxon>
        <taxon>Phlebia</taxon>
    </lineage>
</organism>
<accession>A0ACC1RTB8</accession>
<sequence>MSSPPYEEPASPISEDSSDTPPDEYFMQGQGYPSSALAALTGGFFWRELFRERREAKAATERLVWVWRSAANTTQWQSSEISGAVRTQKADDLLDHQQVETIRKEWGDPFDDSPLKKIS</sequence>
<evidence type="ECO:0000313" key="2">
    <source>
        <dbReference type="Proteomes" id="UP001148662"/>
    </source>
</evidence>
<dbReference type="EMBL" id="JANHOG010002361">
    <property type="protein sequence ID" value="KAJ3524213.1"/>
    <property type="molecule type" value="Genomic_DNA"/>
</dbReference>
<proteinExistence type="predicted"/>